<feature type="region of interest" description="Disordered" evidence="1">
    <location>
        <begin position="57"/>
        <end position="77"/>
    </location>
</feature>
<evidence type="ECO:0000256" key="1">
    <source>
        <dbReference type="SAM" id="MobiDB-lite"/>
    </source>
</evidence>
<dbReference type="VEuPathDB" id="FungiDB:DD237_000573"/>
<keyword evidence="5" id="KW-1185">Reference proteome</keyword>
<dbReference type="AlphaFoldDB" id="A0A3M6VHM9"/>
<accession>A0A3M6VHM9</accession>
<name>A0A3M6VHM9_9STRA</name>
<dbReference type="InterPro" id="IPR050302">
    <property type="entry name" value="Rab_GAP_TBC_domain"/>
</dbReference>
<dbReference type="SUPFAM" id="SSF47923">
    <property type="entry name" value="Ypt/Rab-GAP domain of gyp1p"/>
    <property type="match status" value="2"/>
</dbReference>
<sequence>METSNSLVKTTELPVITDVSLTSSASSLAPSTSFLASLSSASSSGGEELNEKLPPTASILKPLDPASDDDVGDAPTATGDNYRLVGIMKGRAATATKTLGPQLLQMRSKTSKTIEKYQPTIVKAKTSASAGLTTAASKMKEGSTQGWSMLKTKLAAAGPVAERIQTMGMNAMTDIYLGDTSVDVLEHVDQPKNASCFFLLEYKNLTVSPSRAKGLFKMTRRTSNSSTHSVEIDKVTFTSPGDHVFTLPYLLGNILLFCGDLVVLARLSCVNKSCRKFIASEQRLEKFCVRYGHLPSSLRFAYWEKTTNVRKTRETSELDYDTYLHMGLSKGDATKSIMTDVRRTYGRVAPHKRPANHKDIVSEEDLTTQLSEILHALAGRFPAVGYCQGMDYIAAHVLNKVKSSGSAHDTKDEAESTYWLLVTLFEQYGLQDMFAPGLHRLHMHCFQTQRLLELAEPALAEHFASEKVPIEMFAVGWFQTLYLYLNVLPADSLNRIWDIFLYEKNWKIMLRVALALLQLSGEFVMKKPIDEIMQFFNTFADNADELLAETPLMERALRLKVTNTVLTKLNKQHIKHRRKSLTKTQTTS</sequence>
<evidence type="ECO:0000313" key="6">
    <source>
        <dbReference type="Proteomes" id="UP000286097"/>
    </source>
</evidence>
<dbReference type="PANTHER" id="PTHR47219">
    <property type="entry name" value="RAB GTPASE-ACTIVATING PROTEIN 1-LIKE"/>
    <property type="match status" value="1"/>
</dbReference>
<evidence type="ECO:0000313" key="4">
    <source>
        <dbReference type="EMBL" id="RQM16768.1"/>
    </source>
</evidence>
<dbReference type="PROSITE" id="PS50086">
    <property type="entry name" value="TBC_RABGAP"/>
    <property type="match status" value="1"/>
</dbReference>
<organism evidence="3 5">
    <name type="scientific">Peronospora effusa</name>
    <dbReference type="NCBI Taxonomy" id="542832"/>
    <lineage>
        <taxon>Eukaryota</taxon>
        <taxon>Sar</taxon>
        <taxon>Stramenopiles</taxon>
        <taxon>Oomycota</taxon>
        <taxon>Peronosporomycetes</taxon>
        <taxon>Peronosporales</taxon>
        <taxon>Peronosporaceae</taxon>
        <taxon>Peronospora</taxon>
    </lineage>
</organism>
<dbReference type="EMBL" id="QKXF01000110">
    <property type="protein sequence ID" value="RQM16768.1"/>
    <property type="molecule type" value="Genomic_DNA"/>
</dbReference>
<dbReference type="GO" id="GO:0031267">
    <property type="term" value="F:small GTPase binding"/>
    <property type="evidence" value="ECO:0007669"/>
    <property type="project" value="TreeGrafter"/>
</dbReference>
<gene>
    <name evidence="4" type="ORF">DD237_000573</name>
    <name evidence="3" type="ORF">DD238_006891</name>
</gene>
<proteinExistence type="predicted"/>
<dbReference type="GO" id="GO:0005096">
    <property type="term" value="F:GTPase activator activity"/>
    <property type="evidence" value="ECO:0007669"/>
    <property type="project" value="TreeGrafter"/>
</dbReference>
<evidence type="ECO:0000313" key="3">
    <source>
        <dbReference type="EMBL" id="RMX64966.1"/>
    </source>
</evidence>
<dbReference type="Gene3D" id="1.10.472.80">
    <property type="entry name" value="Ypt/Rab-GAP domain of gyp1p, domain 3"/>
    <property type="match status" value="1"/>
</dbReference>
<dbReference type="SMART" id="SM00164">
    <property type="entry name" value="TBC"/>
    <property type="match status" value="1"/>
</dbReference>
<dbReference type="STRING" id="542832.A0A3M6VHM9"/>
<evidence type="ECO:0000313" key="5">
    <source>
        <dbReference type="Proteomes" id="UP000282087"/>
    </source>
</evidence>
<dbReference type="InterPro" id="IPR000195">
    <property type="entry name" value="Rab-GAP-TBC_dom"/>
</dbReference>
<dbReference type="Gene3D" id="1.10.8.270">
    <property type="entry name" value="putative rabgap domain of human tbc1 domain family member 14 like domains"/>
    <property type="match status" value="1"/>
</dbReference>
<dbReference type="Proteomes" id="UP000286097">
    <property type="component" value="Unassembled WGS sequence"/>
</dbReference>
<dbReference type="PANTHER" id="PTHR47219:SF9">
    <property type="entry name" value="GTPASE ACTIVATING PROTEIN AND CENTROSOME-ASSOCIATED, ISOFORM B"/>
    <property type="match status" value="1"/>
</dbReference>
<evidence type="ECO:0000259" key="2">
    <source>
        <dbReference type="PROSITE" id="PS50086"/>
    </source>
</evidence>
<comment type="caution">
    <text evidence="3">The sequence shown here is derived from an EMBL/GenBank/DDBJ whole genome shotgun (WGS) entry which is preliminary data.</text>
</comment>
<dbReference type="Pfam" id="PF00566">
    <property type="entry name" value="RabGAP-TBC"/>
    <property type="match status" value="1"/>
</dbReference>
<dbReference type="InterPro" id="IPR035969">
    <property type="entry name" value="Rab-GAP_TBC_sf"/>
</dbReference>
<reference evidence="5 6" key="1">
    <citation type="submission" date="2018-06" db="EMBL/GenBank/DDBJ databases">
        <title>Comparative genomics of downy mildews reveals potential adaptations to biotrophy.</title>
        <authorList>
            <person name="Fletcher K."/>
            <person name="Klosterman S.J."/>
            <person name="Derevnina L."/>
            <person name="Martin F."/>
            <person name="Koike S."/>
            <person name="Reyes Chin-Wo S."/>
            <person name="Mou B."/>
            <person name="Michelmore R."/>
        </authorList>
    </citation>
    <scope>NUCLEOTIDE SEQUENCE [LARGE SCALE GENOMIC DNA]</scope>
    <source>
        <strain evidence="4 6">R13</strain>
        <strain evidence="3 5">R14</strain>
    </source>
</reference>
<protein>
    <recommendedName>
        <fullName evidence="2">Rab-GAP TBC domain-containing protein</fullName>
    </recommendedName>
</protein>
<feature type="domain" description="Rab-GAP TBC" evidence="2">
    <location>
        <begin position="293"/>
        <end position="504"/>
    </location>
</feature>
<dbReference type="Proteomes" id="UP000282087">
    <property type="component" value="Unassembled WGS sequence"/>
</dbReference>
<dbReference type="EMBL" id="QLLG01000274">
    <property type="protein sequence ID" value="RMX64966.1"/>
    <property type="molecule type" value="Genomic_DNA"/>
</dbReference>